<feature type="domain" description="Ppx/GppA phosphatase N-terminal" evidence="2">
    <location>
        <begin position="22"/>
        <end position="297"/>
    </location>
</feature>
<dbReference type="PATRIC" id="fig|572479.3.peg.1765"/>
<reference evidence="3 4" key="2">
    <citation type="journal article" date="2011" name="Stand. Genomic Sci.">
        <title>Complete genome sequence of the extremely halophilic Halanaerobium praevalens type strain (GSL).</title>
        <authorList>
            <person name="Ivanova N."/>
            <person name="Sikorski J."/>
            <person name="Chertkov O."/>
            <person name="Nolan M."/>
            <person name="Lucas S."/>
            <person name="Hammon N."/>
            <person name="Deshpande S."/>
            <person name="Cheng J.F."/>
            <person name="Tapia R."/>
            <person name="Han C."/>
            <person name="Goodwin L."/>
            <person name="Pitluck S."/>
            <person name="Huntemann M."/>
            <person name="Liolios K."/>
            <person name="Pagani I."/>
            <person name="Mavromatis K."/>
            <person name="Ovchinikova G."/>
            <person name="Pati A."/>
            <person name="Chen A."/>
            <person name="Palaniappan K."/>
            <person name="Land M."/>
            <person name="Hauser L."/>
            <person name="Brambilla E.M."/>
            <person name="Kannan K.P."/>
            <person name="Rohde M."/>
            <person name="Tindall B.J."/>
            <person name="Goker M."/>
            <person name="Detter J.C."/>
            <person name="Woyke T."/>
            <person name="Bristow J."/>
            <person name="Eisen J.A."/>
            <person name="Markowitz V."/>
            <person name="Hugenholtz P."/>
            <person name="Kyrpides N.C."/>
            <person name="Klenk H.P."/>
            <person name="Lapidus A."/>
        </authorList>
    </citation>
    <scope>NUCLEOTIDE SEQUENCE [LARGE SCALE GENOMIC DNA]</scope>
    <source>
        <strain evidence="4">ATCC 33744 / DSM 2228 / GSL</strain>
    </source>
</reference>
<evidence type="ECO:0000313" key="3">
    <source>
        <dbReference type="EMBL" id="ADO77858.1"/>
    </source>
</evidence>
<dbReference type="STRING" id="572479.Hprae_1733"/>
<name>E3DQ81_HALPG</name>
<dbReference type="HOGENOM" id="CLU_025908_1_2_9"/>
<dbReference type="OrthoDB" id="9807195at2"/>
<dbReference type="SUPFAM" id="SSF53067">
    <property type="entry name" value="Actin-like ATPase domain"/>
    <property type="match status" value="2"/>
</dbReference>
<dbReference type="Gene3D" id="3.30.420.150">
    <property type="entry name" value="Exopolyphosphatase. Domain 2"/>
    <property type="match status" value="1"/>
</dbReference>
<evidence type="ECO:0000256" key="1">
    <source>
        <dbReference type="ARBA" id="ARBA00007125"/>
    </source>
</evidence>
<dbReference type="eggNOG" id="COG0248">
    <property type="taxonomic scope" value="Bacteria"/>
</dbReference>
<protein>
    <submittedName>
        <fullName evidence="3">Ppx/GppA phosphatase</fullName>
    </submittedName>
</protein>
<dbReference type="InterPro" id="IPR043129">
    <property type="entry name" value="ATPase_NBD"/>
</dbReference>
<dbReference type="Pfam" id="PF02541">
    <property type="entry name" value="Ppx-GppA"/>
    <property type="match status" value="1"/>
</dbReference>
<comment type="similarity">
    <text evidence="1">Belongs to the GppA/Ppx family.</text>
</comment>
<keyword evidence="4" id="KW-1185">Reference proteome</keyword>
<dbReference type="Proteomes" id="UP000006866">
    <property type="component" value="Chromosome"/>
</dbReference>
<dbReference type="CDD" id="cd24054">
    <property type="entry name" value="ASKHA_NBD_AaPPX-GppA_MtPPX2-like"/>
    <property type="match status" value="1"/>
</dbReference>
<organism evidence="3 4">
    <name type="scientific">Halanaerobium praevalens (strain ATCC 33744 / DSM 2228 / GSL)</name>
    <dbReference type="NCBI Taxonomy" id="572479"/>
    <lineage>
        <taxon>Bacteria</taxon>
        <taxon>Bacillati</taxon>
        <taxon>Bacillota</taxon>
        <taxon>Clostridia</taxon>
        <taxon>Halanaerobiales</taxon>
        <taxon>Halanaerobiaceae</taxon>
        <taxon>Halanaerobium</taxon>
    </lineage>
</organism>
<dbReference type="Gene3D" id="3.30.420.40">
    <property type="match status" value="1"/>
</dbReference>
<accession>E3DQ81</accession>
<dbReference type="KEGG" id="hpk:Hprae_1733"/>
<dbReference type="InterPro" id="IPR050273">
    <property type="entry name" value="GppA/Ppx_hydrolase"/>
</dbReference>
<gene>
    <name evidence="3" type="ordered locus">Hprae_1733</name>
</gene>
<dbReference type="GO" id="GO:0016462">
    <property type="term" value="F:pyrophosphatase activity"/>
    <property type="evidence" value="ECO:0007669"/>
    <property type="project" value="TreeGrafter"/>
</dbReference>
<evidence type="ECO:0000313" key="4">
    <source>
        <dbReference type="Proteomes" id="UP000006866"/>
    </source>
</evidence>
<dbReference type="PANTHER" id="PTHR30005:SF0">
    <property type="entry name" value="RETROGRADE REGULATION PROTEIN 2"/>
    <property type="match status" value="1"/>
</dbReference>
<reference evidence="4" key="1">
    <citation type="submission" date="2010-10" db="EMBL/GenBank/DDBJ databases">
        <title>The complete genome of Halanaerobium praevalens DSM 2228.</title>
        <authorList>
            <consortium name="US DOE Joint Genome Institute (JGI-PGF)"/>
            <person name="Lucas S."/>
            <person name="Copeland A."/>
            <person name="Lapidus A."/>
            <person name="Glavina del Rio T."/>
            <person name="Dalin E."/>
            <person name="Tice H."/>
            <person name="Bruce D."/>
            <person name="Goodwin L."/>
            <person name="Pitluck S."/>
            <person name="Kyrpides N."/>
            <person name="Mavromatis K."/>
            <person name="Ivanova N."/>
            <person name="Ovchinnikova G."/>
            <person name="Chertkov O."/>
            <person name="Detter J.C."/>
            <person name="Han C."/>
            <person name="Larimer F."/>
            <person name="Land M."/>
            <person name="Hauser L."/>
            <person name="Markowitz V."/>
            <person name="Cheng J.-F."/>
            <person name="Hugenholtz P."/>
            <person name="Woyke T."/>
            <person name="Wu D."/>
            <person name="Tindall B."/>
            <person name="Pomrenke H.G."/>
            <person name="Brambilla E."/>
            <person name="Klenk H.-P."/>
            <person name="Eisen J.A."/>
        </authorList>
    </citation>
    <scope>NUCLEOTIDE SEQUENCE [LARGE SCALE GENOMIC DNA]</scope>
    <source>
        <strain evidence="4">ATCC 33744 / DSM 2228 / GSL</strain>
    </source>
</reference>
<dbReference type="InterPro" id="IPR003695">
    <property type="entry name" value="Ppx_GppA_N"/>
</dbReference>
<dbReference type="PANTHER" id="PTHR30005">
    <property type="entry name" value="EXOPOLYPHOSPHATASE"/>
    <property type="match status" value="1"/>
</dbReference>
<dbReference type="EMBL" id="CP002175">
    <property type="protein sequence ID" value="ADO77858.1"/>
    <property type="molecule type" value="Genomic_DNA"/>
</dbReference>
<evidence type="ECO:0000259" key="2">
    <source>
        <dbReference type="Pfam" id="PF02541"/>
    </source>
</evidence>
<sequence length="300" mass="33482">MKAAAIDIGTNSCRLLIGEKNSNNSFNILVREVEITRLGEGVDENKNLNKSAVKRVEAALKKYKNIIEKYEVEKVRIIGTSALRDVNNSDLLAESIEKMGFKLEIISGEEEAELNYLGASSNLEANFLLIDIGGGSTEFIWANQNKINFKSLDIGCVRLTERFIDSPAKKVSAKEIENIKKYVENLLKSSLKLKQNFRIKGVGGTITTLAAIKLELTEYLSEKIENLEITKIELEQIISKLTELKLEKRAMIKGLQAKRADIIVAGLIILNSILDYFGSENLVVSDQDLLYGLLKEELVN</sequence>
<dbReference type="AlphaFoldDB" id="E3DQ81"/>
<proteinExistence type="inferred from homology"/>